<accession>A0ABQ6P7X7</accession>
<dbReference type="Proteomes" id="UP001187221">
    <property type="component" value="Unassembled WGS sequence"/>
</dbReference>
<organism evidence="2 3">
    <name type="scientific">Novosphingobium pituita</name>
    <dbReference type="NCBI Taxonomy" id="3056842"/>
    <lineage>
        <taxon>Bacteria</taxon>
        <taxon>Pseudomonadati</taxon>
        <taxon>Pseudomonadota</taxon>
        <taxon>Alphaproteobacteria</taxon>
        <taxon>Sphingomonadales</taxon>
        <taxon>Sphingomonadaceae</taxon>
        <taxon>Novosphingobium</taxon>
    </lineage>
</organism>
<evidence type="ECO:0000313" key="2">
    <source>
        <dbReference type="EMBL" id="GMM60694.1"/>
    </source>
</evidence>
<dbReference type="EMBL" id="BTFW01000001">
    <property type="protein sequence ID" value="GMM60694.1"/>
    <property type="molecule type" value="Genomic_DNA"/>
</dbReference>
<evidence type="ECO:0008006" key="4">
    <source>
        <dbReference type="Google" id="ProtNLM"/>
    </source>
</evidence>
<gene>
    <name evidence="2" type="ORF">NUTIK01_14710</name>
</gene>
<evidence type="ECO:0000256" key="1">
    <source>
        <dbReference type="SAM" id="MobiDB-lite"/>
    </source>
</evidence>
<feature type="compositionally biased region" description="Low complexity" evidence="1">
    <location>
        <begin position="335"/>
        <end position="353"/>
    </location>
</feature>
<protein>
    <recommendedName>
        <fullName evidence="4">Heavy-metal-associated domain-containing protein</fullName>
    </recommendedName>
</protein>
<feature type="region of interest" description="Disordered" evidence="1">
    <location>
        <begin position="326"/>
        <end position="353"/>
    </location>
</feature>
<name>A0ABQ6P7X7_9SPHN</name>
<dbReference type="RefSeq" id="WP_317974463.1">
    <property type="nucleotide sequence ID" value="NZ_BTFW01000001.1"/>
</dbReference>
<evidence type="ECO:0000313" key="3">
    <source>
        <dbReference type="Proteomes" id="UP001187221"/>
    </source>
</evidence>
<comment type="caution">
    <text evidence="2">The sequence shown here is derived from an EMBL/GenBank/DDBJ whole genome shotgun (WGS) entry which is preliminary data.</text>
</comment>
<reference evidence="2 3" key="1">
    <citation type="submission" date="2023-06" db="EMBL/GenBank/DDBJ databases">
        <title>Draft genome sequence of Novosphingobium sp. strain IK01.</title>
        <authorList>
            <person name="Hatamoto M."/>
            <person name="Ikarashi T."/>
            <person name="Yamaguchi T."/>
        </authorList>
    </citation>
    <scope>NUCLEOTIDE SEQUENCE [LARGE SCALE GENOMIC DNA]</scope>
    <source>
        <strain evidence="2 3">IK01</strain>
    </source>
</reference>
<sequence>MAALRPILPFRPFRRAAVLLAGGTALGLAGLVAGPAILAQIEGERGIAPIASTGDFEVGGIEVNVSGSSAADARAKGWQDAERQAWKKLWETNGMGAGNAPALDPATLDSMVGAVMVEHEEIGPHRYIARLGVRFDRARTGGYLGMRGAVTRSAPLLIIPVVYEGGVASVYETRTPWQRAWAEFHTGESAIDYVRPNGAGPESLLLTEGQLSRRSRAWWRLVLDDFGAADVVMPIARLTREFPGGPIHGTFTARHGPDNRFLGQFEMTAPGDDALPQMLADAVHRLDAIYTQALQRGELAPDSTLTMAPQFDAKQINQILDSLGPVRPRAPDPATPAAAVPGAPGQSAPGTVPAAPAVAAHTVTVQVATPEGTSLDAGLSAVRGVSGVQAVATASVAVGGTSVLRVTYAGELETLAAALRGQGWRVTVGANALSIRK</sequence>
<keyword evidence="3" id="KW-1185">Reference proteome</keyword>
<proteinExistence type="predicted"/>